<evidence type="ECO:0000313" key="3">
    <source>
        <dbReference type="EMBL" id="KAI5626155.1"/>
    </source>
</evidence>
<feature type="non-terminal residue" evidence="3">
    <location>
        <position position="1"/>
    </location>
</feature>
<comment type="caution">
    <text evidence="3">The sequence shown here is derived from an EMBL/GenBank/DDBJ whole genome shotgun (WGS) entry which is preliminary data.</text>
</comment>
<dbReference type="EMBL" id="MU551534">
    <property type="protein sequence ID" value="KAI5626155.1"/>
    <property type="molecule type" value="Genomic_DNA"/>
</dbReference>
<evidence type="ECO:0000313" key="4">
    <source>
        <dbReference type="Proteomes" id="UP001205998"/>
    </source>
</evidence>
<protein>
    <submittedName>
        <fullName evidence="3">Stereocilin-like</fullName>
    </submittedName>
</protein>
<feature type="non-terminal residue" evidence="3">
    <location>
        <position position="654"/>
    </location>
</feature>
<dbReference type="PANTHER" id="PTHR23412">
    <property type="entry name" value="STEREOCILIN RELATED"/>
    <property type="match status" value="1"/>
</dbReference>
<proteinExistence type="predicted"/>
<name>A0AAD5FR38_SILAS</name>
<dbReference type="AlphaFoldDB" id="A0AAD5FR38"/>
<dbReference type="GO" id="GO:0007160">
    <property type="term" value="P:cell-matrix adhesion"/>
    <property type="evidence" value="ECO:0007669"/>
    <property type="project" value="TreeGrafter"/>
</dbReference>
<evidence type="ECO:0000256" key="2">
    <source>
        <dbReference type="ARBA" id="ARBA00023180"/>
    </source>
</evidence>
<dbReference type="PANTHER" id="PTHR23412:SF19">
    <property type="entry name" value="STEREOCILIN 1"/>
    <property type="match status" value="1"/>
</dbReference>
<dbReference type="Proteomes" id="UP001205998">
    <property type="component" value="Unassembled WGS sequence"/>
</dbReference>
<reference evidence="3" key="1">
    <citation type="submission" date="2018-07" db="EMBL/GenBank/DDBJ databases">
        <title>Comparative genomics of catfishes provides insights into carnivory and benthic adaptation.</title>
        <authorList>
            <person name="Zhang Y."/>
            <person name="Wang D."/>
            <person name="Peng Z."/>
            <person name="Zheng S."/>
            <person name="Shao F."/>
            <person name="Tao W."/>
        </authorList>
    </citation>
    <scope>NUCLEOTIDE SEQUENCE</scope>
    <source>
        <strain evidence="3">Chongqing</strain>
    </source>
</reference>
<dbReference type="InterPro" id="IPR026664">
    <property type="entry name" value="Stereocilin-rel"/>
</dbReference>
<gene>
    <name evidence="3" type="ORF">C0J50_14145</name>
</gene>
<keyword evidence="1" id="KW-0732">Signal</keyword>
<accession>A0AAD5FR38</accession>
<sequence>LPKLGSLLSGLRAETLSSMSSSVLLSALSNFSQYTPKLTPPQVNTITTKLWAAPAMVTWLHEVAPLLSDTPLLCVMPRAYLLTNSTASYTYTWNTQQVFTDTESLGTVAQGISCNALVKLFQNSLSMSSIRDVLQVLREQPVLLHPSLKRCLIEELYKSNFFSELLGEMGAQIALSIPISTIKTFSTVIMDSLRRMFVLDPQYFLLMPRIKQSMLVDKMVQSLGLNTGTYTEVEFRSLGIMATFVMDTVFVQLERRFFVDSIEFLRGFCYSASKRDAVALMMQEAGTFGPVQKWNATTLIQVDRFLFFLPQEIIQLIPPAVMSLERIERLFISQKQWESSNIGSLCEQRDDDEALLSNKQFVLQYFSDLLKSGRYSSTPPSCERVQVTTPAVWPVISLVNMSVSAFRQCLELIGQDPSFTSDQLVLLLHKTKEVYGAVSSFTPSVIAQLGRIATQLSLDELSSLKLSEILSIAPLGAVSTWTRKQMGVLFSTVLNLTKQNPGQLNSSFLVALGHIICGIEAPVINTLNPVEFSKAVLWLGRLNLSCSEDQLQAAVSLLCNTQVFGPVSSWGPEVFLEIGAFTAGIPDMAMSALAKEQIEGITPLAISLIAAKKFAVVFNQEQISVFSYEQAVVVTEAQRSVLSTVQQTALSMVL</sequence>
<organism evidence="3 4">
    <name type="scientific">Silurus asotus</name>
    <name type="common">Amur catfish</name>
    <name type="synonym">Parasilurus asotus</name>
    <dbReference type="NCBI Taxonomy" id="30991"/>
    <lineage>
        <taxon>Eukaryota</taxon>
        <taxon>Metazoa</taxon>
        <taxon>Chordata</taxon>
        <taxon>Craniata</taxon>
        <taxon>Vertebrata</taxon>
        <taxon>Euteleostomi</taxon>
        <taxon>Actinopterygii</taxon>
        <taxon>Neopterygii</taxon>
        <taxon>Teleostei</taxon>
        <taxon>Ostariophysi</taxon>
        <taxon>Siluriformes</taxon>
        <taxon>Siluridae</taxon>
        <taxon>Silurus</taxon>
    </lineage>
</organism>
<dbReference type="GO" id="GO:0009986">
    <property type="term" value="C:cell surface"/>
    <property type="evidence" value="ECO:0007669"/>
    <property type="project" value="TreeGrafter"/>
</dbReference>
<keyword evidence="4" id="KW-1185">Reference proteome</keyword>
<keyword evidence="2" id="KW-0325">Glycoprotein</keyword>
<evidence type="ECO:0000256" key="1">
    <source>
        <dbReference type="ARBA" id="ARBA00022729"/>
    </source>
</evidence>